<reference evidence="1 2" key="1">
    <citation type="submission" date="2019-04" db="EMBL/GenBank/DDBJ databases">
        <title>Friends and foes A comparative genomics study of 23 Aspergillus species from section Flavi.</title>
        <authorList>
            <consortium name="DOE Joint Genome Institute"/>
            <person name="Kjaerbolling I."/>
            <person name="Vesth T."/>
            <person name="Frisvad J.C."/>
            <person name="Nybo J.L."/>
            <person name="Theobald S."/>
            <person name="Kildgaard S."/>
            <person name="Isbrandt T."/>
            <person name="Kuo A."/>
            <person name="Sato A."/>
            <person name="Lyhne E.K."/>
            <person name="Kogle M.E."/>
            <person name="Wiebenga A."/>
            <person name="Kun R.S."/>
            <person name="Lubbers R.J."/>
            <person name="Makela M.R."/>
            <person name="Barry K."/>
            <person name="Chovatia M."/>
            <person name="Clum A."/>
            <person name="Daum C."/>
            <person name="Haridas S."/>
            <person name="He G."/>
            <person name="LaButti K."/>
            <person name="Lipzen A."/>
            <person name="Mondo S."/>
            <person name="Riley R."/>
            <person name="Salamov A."/>
            <person name="Simmons B.A."/>
            <person name="Magnuson J.K."/>
            <person name="Henrissat B."/>
            <person name="Mortensen U.H."/>
            <person name="Larsen T.O."/>
            <person name="Devries R.P."/>
            <person name="Grigoriev I.V."/>
            <person name="Machida M."/>
            <person name="Baker S.E."/>
            <person name="Andersen M.R."/>
        </authorList>
    </citation>
    <scope>NUCLEOTIDE SEQUENCE [LARGE SCALE GENOMIC DNA]</scope>
    <source>
        <strain evidence="1 2">CBS 151.66</strain>
    </source>
</reference>
<sequence>MASNRGVSCSPDRNALPLLTYLREHNCITIADRARHLRPIPRDVTSRSSHNEFLPLPNGSAEIPELELHDLWECSHCGYLTQSRWMSQQHQVAAHRADGLPWTPRRVQGQSWFQSSRYLRFWITMPLDPPQPARVVTPEDPRSSRLLTRL</sequence>
<dbReference type="OrthoDB" id="10524013at2759"/>
<evidence type="ECO:0000313" key="2">
    <source>
        <dbReference type="Proteomes" id="UP000326565"/>
    </source>
</evidence>
<keyword evidence="2" id="KW-1185">Reference proteome</keyword>
<dbReference type="AlphaFoldDB" id="A0A5N5WFZ4"/>
<gene>
    <name evidence="1" type="ORF">BDV29DRAFT_163639</name>
</gene>
<evidence type="ECO:0000313" key="1">
    <source>
        <dbReference type="EMBL" id="KAB8067196.1"/>
    </source>
</evidence>
<proteinExistence type="predicted"/>
<protein>
    <submittedName>
        <fullName evidence="1">Uncharacterized protein</fullName>
    </submittedName>
</protein>
<organism evidence="1 2">
    <name type="scientific">Aspergillus leporis</name>
    <dbReference type="NCBI Taxonomy" id="41062"/>
    <lineage>
        <taxon>Eukaryota</taxon>
        <taxon>Fungi</taxon>
        <taxon>Dikarya</taxon>
        <taxon>Ascomycota</taxon>
        <taxon>Pezizomycotina</taxon>
        <taxon>Eurotiomycetes</taxon>
        <taxon>Eurotiomycetidae</taxon>
        <taxon>Eurotiales</taxon>
        <taxon>Aspergillaceae</taxon>
        <taxon>Aspergillus</taxon>
        <taxon>Aspergillus subgen. Circumdati</taxon>
    </lineage>
</organism>
<name>A0A5N5WFZ4_9EURO</name>
<dbReference type="Proteomes" id="UP000326565">
    <property type="component" value="Unassembled WGS sequence"/>
</dbReference>
<dbReference type="EMBL" id="ML732539">
    <property type="protein sequence ID" value="KAB8067196.1"/>
    <property type="molecule type" value="Genomic_DNA"/>
</dbReference>
<accession>A0A5N5WFZ4</accession>